<dbReference type="AlphaFoldDB" id="A0A016SLL6"/>
<organism evidence="3 4">
    <name type="scientific">Ancylostoma ceylanicum</name>
    <dbReference type="NCBI Taxonomy" id="53326"/>
    <lineage>
        <taxon>Eukaryota</taxon>
        <taxon>Metazoa</taxon>
        <taxon>Ecdysozoa</taxon>
        <taxon>Nematoda</taxon>
        <taxon>Chromadorea</taxon>
        <taxon>Rhabditida</taxon>
        <taxon>Rhabditina</taxon>
        <taxon>Rhabditomorpha</taxon>
        <taxon>Strongyloidea</taxon>
        <taxon>Ancylostomatidae</taxon>
        <taxon>Ancylostomatinae</taxon>
        <taxon>Ancylostoma</taxon>
    </lineage>
</organism>
<feature type="region of interest" description="Disordered" evidence="1">
    <location>
        <begin position="113"/>
        <end position="163"/>
    </location>
</feature>
<comment type="caution">
    <text evidence="3">The sequence shown here is derived from an EMBL/GenBank/DDBJ whole genome shotgun (WGS) entry which is preliminary data.</text>
</comment>
<accession>A0A016SLL6</accession>
<feature type="compositionally biased region" description="Polar residues" evidence="1">
    <location>
        <begin position="113"/>
        <end position="124"/>
    </location>
</feature>
<dbReference type="OrthoDB" id="5852424at2759"/>
<keyword evidence="2" id="KW-0732">Signal</keyword>
<name>A0A016SLL6_9BILA</name>
<keyword evidence="4" id="KW-1185">Reference proteome</keyword>
<feature type="region of interest" description="Disordered" evidence="1">
    <location>
        <begin position="57"/>
        <end position="99"/>
    </location>
</feature>
<sequence length="409" mass="43814">MLILLALVNAVNLAYSCISTPLSSSSCGCTGCSCSRPVPPSVPPQIRPAIVQPLQTNPQYPFSSPVPKDPFSPPASEPMLPESPPYSWFTTQGNAEDTSSYAIETSRKPIQQTYEAPRGQQPQPAQIFKSPAAPAPTYAGADNFGRSSVPPRQPGPPSIPPSHEARIEVMVPMTTVASYVDAGRQGATAVHRPAIPPTFLPQKKAPLASYVAQDPVAQHGPAPPGNAPTFLPVAAEKTEVTYVAAEEQRIQNIPTATPAISKSGYSSPRSGQIQVTGSVIAKETNEYVPPAKQGADAEMAKPMFLTYYNQECSGVMVAVLENTTILGATEECLKMGCQAVNAEVHPSGSYTFTYLTTVKNRFNRKGFYCMSVNPVPLGPIEDSIRSSSKYTELVKPSQDPYNVKPVYRL</sequence>
<evidence type="ECO:0000256" key="1">
    <source>
        <dbReference type="SAM" id="MobiDB-lite"/>
    </source>
</evidence>
<dbReference type="EMBL" id="JARK01001540">
    <property type="protein sequence ID" value="EYB91563.1"/>
    <property type="molecule type" value="Genomic_DNA"/>
</dbReference>
<feature type="signal peptide" evidence="2">
    <location>
        <begin position="1"/>
        <end position="16"/>
    </location>
</feature>
<gene>
    <name evidence="3" type="primary">Acey_s0204.g1875</name>
    <name evidence="3" type="synonym">Acey-C30F8.3</name>
    <name evidence="3" type="ORF">Y032_0204g1875</name>
</gene>
<feature type="compositionally biased region" description="Polar residues" evidence="1">
    <location>
        <begin position="88"/>
        <end position="99"/>
    </location>
</feature>
<reference evidence="4" key="1">
    <citation type="journal article" date="2015" name="Nat. Genet.">
        <title>The genome and transcriptome of the zoonotic hookworm Ancylostoma ceylanicum identify infection-specific gene families.</title>
        <authorList>
            <person name="Schwarz E.M."/>
            <person name="Hu Y."/>
            <person name="Antoshechkin I."/>
            <person name="Miller M.M."/>
            <person name="Sternberg P.W."/>
            <person name="Aroian R.V."/>
        </authorList>
    </citation>
    <scope>NUCLEOTIDE SEQUENCE</scope>
    <source>
        <strain evidence="4">HY135</strain>
    </source>
</reference>
<evidence type="ECO:0000313" key="4">
    <source>
        <dbReference type="Proteomes" id="UP000024635"/>
    </source>
</evidence>
<feature type="chain" id="PRO_5001486903" evidence="2">
    <location>
        <begin position="17"/>
        <end position="409"/>
    </location>
</feature>
<evidence type="ECO:0000313" key="3">
    <source>
        <dbReference type="EMBL" id="EYB91563.1"/>
    </source>
</evidence>
<dbReference type="Proteomes" id="UP000024635">
    <property type="component" value="Unassembled WGS sequence"/>
</dbReference>
<proteinExistence type="predicted"/>
<evidence type="ECO:0000256" key="2">
    <source>
        <dbReference type="SAM" id="SignalP"/>
    </source>
</evidence>
<protein>
    <submittedName>
        <fullName evidence="3">Uncharacterized protein</fullName>
    </submittedName>
</protein>
<feature type="compositionally biased region" description="Pro residues" evidence="1">
    <location>
        <begin position="67"/>
        <end position="84"/>
    </location>
</feature>
<feature type="compositionally biased region" description="Pro residues" evidence="1">
    <location>
        <begin position="151"/>
        <end position="160"/>
    </location>
</feature>